<organism evidence="1 2">
    <name type="scientific">Halobacterium litoreum</name>
    <dbReference type="NCBI Taxonomy" id="2039234"/>
    <lineage>
        <taxon>Archaea</taxon>
        <taxon>Methanobacteriati</taxon>
        <taxon>Methanobacteriota</taxon>
        <taxon>Stenosarchaea group</taxon>
        <taxon>Halobacteria</taxon>
        <taxon>Halobacteriales</taxon>
        <taxon>Halobacteriaceae</taxon>
        <taxon>Halobacterium</taxon>
    </lineage>
</organism>
<keyword evidence="2" id="KW-1185">Reference proteome</keyword>
<protein>
    <recommendedName>
        <fullName evidence="3">NUDIX domain-containing protein</fullName>
    </recommendedName>
</protein>
<dbReference type="GeneID" id="69118402"/>
<proteinExistence type="predicted"/>
<evidence type="ECO:0000313" key="1">
    <source>
        <dbReference type="EMBL" id="MFC3478588.1"/>
    </source>
</evidence>
<dbReference type="SUPFAM" id="SSF55811">
    <property type="entry name" value="Nudix"/>
    <property type="match status" value="1"/>
</dbReference>
<name>A0ABD5NIA0_9EURY</name>
<dbReference type="InterPro" id="IPR015797">
    <property type="entry name" value="NUDIX_hydrolase-like_dom_sf"/>
</dbReference>
<evidence type="ECO:0008006" key="3">
    <source>
        <dbReference type="Google" id="ProtNLM"/>
    </source>
</evidence>
<dbReference type="Proteomes" id="UP001595660">
    <property type="component" value="Unassembled WGS sequence"/>
</dbReference>
<sequence>MTGTARCVVRRDEELLVEEVFDGERAFRPLGRRVGDGESPEGAVEQEFSDVLGVGLNGLSPLGTYDGVRVFEADADATWVYAEEGFTVYDPESGETARVCWLHVDDFRKYGEKLRPEGLLGDL</sequence>
<reference evidence="1 2" key="1">
    <citation type="journal article" date="2019" name="Int. J. Syst. Evol. Microbiol.">
        <title>The Global Catalogue of Microorganisms (GCM) 10K type strain sequencing project: providing services to taxonomists for standard genome sequencing and annotation.</title>
        <authorList>
            <consortium name="The Broad Institute Genomics Platform"/>
            <consortium name="The Broad Institute Genome Sequencing Center for Infectious Disease"/>
            <person name="Wu L."/>
            <person name="Ma J."/>
        </authorList>
    </citation>
    <scope>NUCLEOTIDE SEQUENCE [LARGE SCALE GENOMIC DNA]</scope>
    <source>
        <strain evidence="1 2">CGMCC 1.12562</strain>
    </source>
</reference>
<evidence type="ECO:0000313" key="2">
    <source>
        <dbReference type="Proteomes" id="UP001595660"/>
    </source>
</evidence>
<dbReference type="AlphaFoldDB" id="A0ABD5NIA0"/>
<gene>
    <name evidence="1" type="ORF">ACFOKC_12725</name>
</gene>
<accession>A0ABD5NIA0</accession>
<dbReference type="RefSeq" id="WP_232570121.1">
    <property type="nucleotide sequence ID" value="NZ_CP089466.1"/>
</dbReference>
<dbReference type="EMBL" id="JBHRWN010000002">
    <property type="protein sequence ID" value="MFC3478588.1"/>
    <property type="molecule type" value="Genomic_DNA"/>
</dbReference>
<comment type="caution">
    <text evidence="1">The sequence shown here is derived from an EMBL/GenBank/DDBJ whole genome shotgun (WGS) entry which is preliminary data.</text>
</comment>